<feature type="domain" description="Pseudouridine synthase RsuA/RluA-like" evidence="6">
    <location>
        <begin position="120"/>
        <end position="275"/>
    </location>
</feature>
<dbReference type="PROSITE" id="PS50889">
    <property type="entry name" value="S4"/>
    <property type="match status" value="1"/>
</dbReference>
<dbReference type="InterPro" id="IPR006145">
    <property type="entry name" value="PsdUridine_synth_RsuA/RluA"/>
</dbReference>
<dbReference type="EC" id="5.4.99.-" evidence="5"/>
<protein>
    <recommendedName>
        <fullName evidence="5">Pseudouridine synthase</fullName>
        <ecNumber evidence="5">5.4.99.-</ecNumber>
    </recommendedName>
</protein>
<evidence type="ECO:0000256" key="3">
    <source>
        <dbReference type="PIRSR" id="PIRSR606225-1"/>
    </source>
</evidence>
<feature type="active site" evidence="3">
    <location>
        <position position="170"/>
    </location>
</feature>
<gene>
    <name evidence="7" type="ORF">ENV54_01990</name>
</gene>
<evidence type="ECO:0000259" key="6">
    <source>
        <dbReference type="Pfam" id="PF00849"/>
    </source>
</evidence>
<evidence type="ECO:0000256" key="4">
    <source>
        <dbReference type="PROSITE-ProRule" id="PRU00182"/>
    </source>
</evidence>
<comment type="caution">
    <text evidence="7">The sequence shown here is derived from an EMBL/GenBank/DDBJ whole genome shotgun (WGS) entry which is preliminary data.</text>
</comment>
<dbReference type="PANTHER" id="PTHR21600">
    <property type="entry name" value="MITOCHONDRIAL RNA PSEUDOURIDINE SYNTHASE"/>
    <property type="match status" value="1"/>
</dbReference>
<evidence type="ECO:0000313" key="7">
    <source>
        <dbReference type="EMBL" id="HGH60051.1"/>
    </source>
</evidence>
<dbReference type="NCBIfam" id="TIGR00005">
    <property type="entry name" value="rluA_subfam"/>
    <property type="match status" value="1"/>
</dbReference>
<dbReference type="Gene3D" id="3.10.290.10">
    <property type="entry name" value="RNA-binding S4 domain"/>
    <property type="match status" value="1"/>
</dbReference>
<proteinExistence type="inferred from homology"/>
<comment type="function">
    <text evidence="5">Responsible for synthesis of pseudouridine from uracil.</text>
</comment>
<dbReference type="SUPFAM" id="SSF55174">
    <property type="entry name" value="Alpha-L RNA-binding motif"/>
    <property type="match status" value="1"/>
</dbReference>
<accession>A0A7C4ESD8</accession>
<comment type="catalytic activity">
    <reaction evidence="5">
        <text>a uridine in RNA = a pseudouridine in RNA</text>
        <dbReference type="Rhea" id="RHEA:48348"/>
        <dbReference type="Rhea" id="RHEA-COMP:12068"/>
        <dbReference type="Rhea" id="RHEA-COMP:12069"/>
        <dbReference type="ChEBI" id="CHEBI:65314"/>
        <dbReference type="ChEBI" id="CHEBI:65315"/>
    </reaction>
</comment>
<dbReference type="InterPro" id="IPR006225">
    <property type="entry name" value="PsdUridine_synth_RluC/D"/>
</dbReference>
<dbReference type="GO" id="GO:0140098">
    <property type="term" value="F:catalytic activity, acting on RNA"/>
    <property type="evidence" value="ECO:0007669"/>
    <property type="project" value="UniProtKB-ARBA"/>
</dbReference>
<evidence type="ECO:0000256" key="2">
    <source>
        <dbReference type="ARBA" id="ARBA00023235"/>
    </source>
</evidence>
<dbReference type="Gene3D" id="3.30.2350.10">
    <property type="entry name" value="Pseudouridine synthase"/>
    <property type="match status" value="1"/>
</dbReference>
<organism evidence="7">
    <name type="scientific">Desulfomonile tiedjei</name>
    <dbReference type="NCBI Taxonomy" id="2358"/>
    <lineage>
        <taxon>Bacteria</taxon>
        <taxon>Pseudomonadati</taxon>
        <taxon>Thermodesulfobacteriota</taxon>
        <taxon>Desulfomonilia</taxon>
        <taxon>Desulfomonilales</taxon>
        <taxon>Desulfomonilaceae</taxon>
        <taxon>Desulfomonile</taxon>
    </lineage>
</organism>
<dbReference type="InterPro" id="IPR020103">
    <property type="entry name" value="PsdUridine_synth_cat_dom_sf"/>
</dbReference>
<reference evidence="7" key="1">
    <citation type="journal article" date="2020" name="mSystems">
        <title>Genome- and Community-Level Interaction Insights into Carbon Utilization and Element Cycling Functions of Hydrothermarchaeota in Hydrothermal Sediment.</title>
        <authorList>
            <person name="Zhou Z."/>
            <person name="Liu Y."/>
            <person name="Xu W."/>
            <person name="Pan J."/>
            <person name="Luo Z.H."/>
            <person name="Li M."/>
        </authorList>
    </citation>
    <scope>NUCLEOTIDE SEQUENCE [LARGE SCALE GENOMIC DNA]</scope>
    <source>
        <strain evidence="7">SpSt-769</strain>
    </source>
</reference>
<dbReference type="Pfam" id="PF00849">
    <property type="entry name" value="PseudoU_synth_2"/>
    <property type="match status" value="1"/>
</dbReference>
<dbReference type="CDD" id="cd00165">
    <property type="entry name" value="S4"/>
    <property type="match status" value="1"/>
</dbReference>
<dbReference type="AlphaFoldDB" id="A0A7C4ESD8"/>
<evidence type="ECO:0000256" key="5">
    <source>
        <dbReference type="RuleBase" id="RU362028"/>
    </source>
</evidence>
<dbReference type="InterPro" id="IPR050188">
    <property type="entry name" value="RluA_PseudoU_synthase"/>
</dbReference>
<sequence length="349" mass="38784">MRLSCSIRGPSSRISMRSCHPLYERRLKEPETLEYIVPADAHPQRADKLLFELLAGSFSRTLIARMIREGRVVVHGRKIKASTVLRPSEKVVITAADAEPMQSNVEPPHTSLSILFEDDHLMVIDKPPGLTVHHGGGRSSGTLVDILVRDRPEIIGVGEAGRWGIVHRLDKDTSGVMAIAKTNEALSWLSRQFKEHSVTKIYHAIVRGAPQKDEGIVSRPIGRHATDRKRMSVAAAKSRTAVTKWRVVNRLGEVSLLEIRPETGRTHQIRVHLAAIGLPILGDPVYGRMRRRAKHIPHLVEKCAHLLNRQALHASLLGVAHPVTGQYLQWTSPIPQDMEAVIACLKGNM</sequence>
<comment type="similarity">
    <text evidence="1 5">Belongs to the pseudouridine synthase RluA family.</text>
</comment>
<dbReference type="SUPFAM" id="SSF55120">
    <property type="entry name" value="Pseudouridine synthase"/>
    <property type="match status" value="1"/>
</dbReference>
<dbReference type="GO" id="GO:0003723">
    <property type="term" value="F:RNA binding"/>
    <property type="evidence" value="ECO:0007669"/>
    <property type="project" value="UniProtKB-KW"/>
</dbReference>
<evidence type="ECO:0000256" key="1">
    <source>
        <dbReference type="ARBA" id="ARBA00010876"/>
    </source>
</evidence>
<name>A0A7C4ESD8_9BACT</name>
<dbReference type="PANTHER" id="PTHR21600:SF44">
    <property type="entry name" value="RIBOSOMAL LARGE SUBUNIT PSEUDOURIDINE SYNTHASE D"/>
    <property type="match status" value="1"/>
</dbReference>
<dbReference type="GO" id="GO:0009982">
    <property type="term" value="F:pseudouridine synthase activity"/>
    <property type="evidence" value="ECO:0007669"/>
    <property type="project" value="InterPro"/>
</dbReference>
<keyword evidence="2 5" id="KW-0413">Isomerase</keyword>
<dbReference type="GO" id="GO:0000455">
    <property type="term" value="P:enzyme-directed rRNA pseudouridine synthesis"/>
    <property type="evidence" value="ECO:0007669"/>
    <property type="project" value="TreeGrafter"/>
</dbReference>
<dbReference type="CDD" id="cd02869">
    <property type="entry name" value="PseudoU_synth_RluA_like"/>
    <property type="match status" value="1"/>
</dbReference>
<keyword evidence="4" id="KW-0694">RNA-binding</keyword>
<dbReference type="EMBL" id="DTGT01000061">
    <property type="protein sequence ID" value="HGH60051.1"/>
    <property type="molecule type" value="Genomic_DNA"/>
</dbReference>
<dbReference type="InterPro" id="IPR036986">
    <property type="entry name" value="S4_RNA-bd_sf"/>
</dbReference>